<comment type="pathway">
    <text evidence="5">Cofactor biosynthesis; adenosylcobalamin biosynthesis; cob(II)yrinate a,c-diamide from sirohydrochlorin (anaerobic route): step 6/10.</text>
</comment>
<proteinExistence type="inferred from homology"/>
<evidence type="ECO:0000256" key="4">
    <source>
        <dbReference type="ARBA" id="ARBA00022691"/>
    </source>
</evidence>
<evidence type="ECO:0000256" key="3">
    <source>
        <dbReference type="ARBA" id="ARBA00022679"/>
    </source>
</evidence>
<dbReference type="RefSeq" id="WP_013252806.1">
    <property type="nucleotide sequence ID" value="NC_014364.1"/>
</dbReference>
<dbReference type="HOGENOM" id="CLU_041273_1_0_12"/>
<dbReference type="EC" id="2.1.1.195" evidence="5"/>
<dbReference type="GO" id="GO:0032259">
    <property type="term" value="P:methylation"/>
    <property type="evidence" value="ECO:0007669"/>
    <property type="project" value="UniProtKB-KW"/>
</dbReference>
<dbReference type="Pfam" id="PF01888">
    <property type="entry name" value="CbiD"/>
    <property type="match status" value="1"/>
</dbReference>
<dbReference type="EMBL" id="CP002116">
    <property type="protein sequence ID" value="ADK79342.1"/>
    <property type="molecule type" value="Genomic_DNA"/>
</dbReference>
<evidence type="ECO:0000313" key="6">
    <source>
        <dbReference type="EMBL" id="ADK79342.1"/>
    </source>
</evidence>
<keyword evidence="2 5" id="KW-0489">Methyltransferase</keyword>
<keyword evidence="4 5" id="KW-0949">S-adenosyl-L-methionine</keyword>
<dbReference type="GO" id="GO:0019251">
    <property type="term" value="P:anaerobic cobalamin biosynthetic process"/>
    <property type="evidence" value="ECO:0007669"/>
    <property type="project" value="UniProtKB-UniRule"/>
</dbReference>
<dbReference type="Proteomes" id="UP000002318">
    <property type="component" value="Chromosome"/>
</dbReference>
<dbReference type="NCBIfam" id="TIGR00312">
    <property type="entry name" value="cbiD"/>
    <property type="match status" value="1"/>
</dbReference>
<reference evidence="6 7" key="1">
    <citation type="journal article" date="2010" name="Stand. Genomic Sci.">
        <title>Complete genome sequence of Spirochaeta smaragdinae type strain (SEBR 4228).</title>
        <authorList>
            <person name="Mavromatis K."/>
            <person name="Yasawong M."/>
            <person name="Chertkov O."/>
            <person name="Lapidus A."/>
            <person name="Lucas S."/>
            <person name="Nolan M."/>
            <person name="Del Rio T.G."/>
            <person name="Tice H."/>
            <person name="Cheng J.F."/>
            <person name="Pitluck S."/>
            <person name="Liolios K."/>
            <person name="Ivanova N."/>
            <person name="Tapia R."/>
            <person name="Han C."/>
            <person name="Bruce D."/>
            <person name="Goodwin L."/>
            <person name="Pati A."/>
            <person name="Chen A."/>
            <person name="Palaniappan K."/>
            <person name="Land M."/>
            <person name="Hauser L."/>
            <person name="Chang Y.J."/>
            <person name="Jeffries C.D."/>
            <person name="Detter J.C."/>
            <person name="Rohde M."/>
            <person name="Brambilla E."/>
            <person name="Spring S."/>
            <person name="Goker M."/>
            <person name="Sikorski J."/>
            <person name="Woyke T."/>
            <person name="Bristow J."/>
            <person name="Eisen J.A."/>
            <person name="Markowitz V."/>
            <person name="Hugenholtz P."/>
            <person name="Klenk H.P."/>
            <person name="Kyrpides N.C."/>
        </authorList>
    </citation>
    <scope>NUCLEOTIDE SEQUENCE [LARGE SCALE GENOMIC DNA]</scope>
    <source>
        <strain evidence="7">DSM 11293 / JCM 15392 / SEBR 4228</strain>
    </source>
</reference>
<dbReference type="UniPathway" id="UPA00148">
    <property type="reaction ID" value="UER00227"/>
</dbReference>
<evidence type="ECO:0000256" key="2">
    <source>
        <dbReference type="ARBA" id="ARBA00022603"/>
    </source>
</evidence>
<dbReference type="PIRSF" id="PIRSF026782">
    <property type="entry name" value="CbiD"/>
    <property type="match status" value="1"/>
</dbReference>
<dbReference type="STRING" id="573413.Spirs_0185"/>
<dbReference type="InterPro" id="IPR002748">
    <property type="entry name" value="CbiD"/>
</dbReference>
<dbReference type="SUPFAM" id="SSF111342">
    <property type="entry name" value="CbiD-like"/>
    <property type="match status" value="1"/>
</dbReference>
<dbReference type="GO" id="GO:0043780">
    <property type="term" value="F:cobalt-precorrin-5B C1-methyltransferase activity"/>
    <property type="evidence" value="ECO:0007669"/>
    <property type="project" value="RHEA"/>
</dbReference>
<evidence type="ECO:0000313" key="7">
    <source>
        <dbReference type="Proteomes" id="UP000002318"/>
    </source>
</evidence>
<dbReference type="KEGG" id="ssm:Spirs_0185"/>
<dbReference type="HAMAP" id="MF_00787">
    <property type="entry name" value="CbiD"/>
    <property type="match status" value="1"/>
</dbReference>
<dbReference type="Gene3D" id="3.30.2110.10">
    <property type="entry name" value="CbiD-like"/>
    <property type="match status" value="1"/>
</dbReference>
<dbReference type="AlphaFoldDB" id="E1R8J8"/>
<sequence length="379" mass="40496">MAQWYDQELGKVSGMRLGITTGSCAQAAARAALEFLLGIFADKRVEITLPKGHRRYSGRQILVPVESIGATSDGTGAEALVRKDSGDDPDITDGILIGARVRLKEGNGVEIDGAEGVGRITRPGLAGKVGEAAINPIPRRMIREELLPLLPEGKGCRVEIFVPEGIALAEKTWNPRIGILGGISIIGTKGVVEPKSEEAYKASINRVIHSYLKSGMSRLIITPGYVGEAFLSSRGIALDRVVTVGDHVGHALLRGADHGAKELLLVGHIGKLTKIAVAMFNTHWSSGDARLEVIAAYAGAAGASAEKVRRLLSLSLAEEAVALIHDWGLDEIWNAIARRAAERTEKLVEGRCTIGVVLLDLKGHSLGSWPKERVEGWLK</sequence>
<name>E1R8J8_SEDSS</name>
<accession>E1R8J8</accession>
<dbReference type="PANTHER" id="PTHR35863:SF1">
    <property type="entry name" value="COBALT-PRECORRIN-5B C(1)-METHYLTRANSFERASE"/>
    <property type="match status" value="1"/>
</dbReference>
<protein>
    <recommendedName>
        <fullName evidence="5">Cobalt-precorrin-5B C(1)-methyltransferase</fullName>
        <ecNumber evidence="5">2.1.1.195</ecNumber>
    </recommendedName>
    <alternativeName>
        <fullName evidence="5">Cobalt-precorrin-6A synthase</fullName>
    </alternativeName>
</protein>
<evidence type="ECO:0000256" key="1">
    <source>
        <dbReference type="ARBA" id="ARBA00022573"/>
    </source>
</evidence>
<organism evidence="6 7">
    <name type="scientific">Sediminispirochaeta smaragdinae (strain DSM 11293 / JCM 15392 / SEBR 4228)</name>
    <name type="common">Spirochaeta smaragdinae</name>
    <dbReference type="NCBI Taxonomy" id="573413"/>
    <lineage>
        <taxon>Bacteria</taxon>
        <taxon>Pseudomonadati</taxon>
        <taxon>Spirochaetota</taxon>
        <taxon>Spirochaetia</taxon>
        <taxon>Spirochaetales</taxon>
        <taxon>Spirochaetaceae</taxon>
        <taxon>Sediminispirochaeta</taxon>
    </lineage>
</organism>
<dbReference type="InterPro" id="IPR036074">
    <property type="entry name" value="CbiD_sf"/>
</dbReference>
<comment type="similarity">
    <text evidence="5">Belongs to the CbiD family.</text>
</comment>
<keyword evidence="7" id="KW-1185">Reference proteome</keyword>
<comment type="function">
    <text evidence="5">Catalyzes the methylation of C-1 in cobalt-precorrin-5B to form cobalt-precorrin-6A.</text>
</comment>
<dbReference type="PANTHER" id="PTHR35863">
    <property type="entry name" value="COBALT-PRECORRIN-5B C(1)-METHYLTRANSFERASE"/>
    <property type="match status" value="1"/>
</dbReference>
<keyword evidence="3 5" id="KW-0808">Transferase</keyword>
<gene>
    <name evidence="5" type="primary">cbiD</name>
    <name evidence="6" type="ordered locus">Spirs_0185</name>
</gene>
<keyword evidence="1 5" id="KW-0169">Cobalamin biosynthesis</keyword>
<comment type="catalytic activity">
    <reaction evidence="5">
        <text>Co-precorrin-5B + S-adenosyl-L-methionine = Co-precorrin-6A + S-adenosyl-L-homocysteine</text>
        <dbReference type="Rhea" id="RHEA:26285"/>
        <dbReference type="ChEBI" id="CHEBI:57856"/>
        <dbReference type="ChEBI" id="CHEBI:59789"/>
        <dbReference type="ChEBI" id="CHEBI:60063"/>
        <dbReference type="ChEBI" id="CHEBI:60064"/>
        <dbReference type="EC" id="2.1.1.195"/>
    </reaction>
</comment>
<dbReference type="eggNOG" id="COG1903">
    <property type="taxonomic scope" value="Bacteria"/>
</dbReference>
<dbReference type="OrthoDB" id="6439987at2"/>
<evidence type="ECO:0000256" key="5">
    <source>
        <dbReference type="HAMAP-Rule" id="MF_00787"/>
    </source>
</evidence>